<reference evidence="7 8" key="1">
    <citation type="journal article" date="2024" name="bioRxiv">
        <title>A reference genome for Trichogramma kaykai: A tiny desert-dwelling parasitoid wasp with competing sex-ratio distorters.</title>
        <authorList>
            <person name="Culotta J."/>
            <person name="Lindsey A.R."/>
        </authorList>
    </citation>
    <scope>NUCLEOTIDE SEQUENCE [LARGE SCALE GENOMIC DNA]</scope>
    <source>
        <strain evidence="7 8">KSX58</strain>
    </source>
</reference>
<evidence type="ECO:0000313" key="7">
    <source>
        <dbReference type="EMBL" id="KAL3391990.1"/>
    </source>
</evidence>
<evidence type="ECO:0000259" key="6">
    <source>
        <dbReference type="Pfam" id="PF21673"/>
    </source>
</evidence>
<organism evidence="7 8">
    <name type="scientific">Trichogramma kaykai</name>
    <dbReference type="NCBI Taxonomy" id="54128"/>
    <lineage>
        <taxon>Eukaryota</taxon>
        <taxon>Metazoa</taxon>
        <taxon>Ecdysozoa</taxon>
        <taxon>Arthropoda</taxon>
        <taxon>Hexapoda</taxon>
        <taxon>Insecta</taxon>
        <taxon>Pterygota</taxon>
        <taxon>Neoptera</taxon>
        <taxon>Endopterygota</taxon>
        <taxon>Hymenoptera</taxon>
        <taxon>Apocrita</taxon>
        <taxon>Proctotrupomorpha</taxon>
        <taxon>Chalcidoidea</taxon>
        <taxon>Trichogrammatidae</taxon>
        <taxon>Trichogramma</taxon>
    </lineage>
</organism>
<dbReference type="PANTHER" id="PTHR16441:SF0">
    <property type="entry name" value="COILED-COIL DOMAIN-CONTAINING PROTEIN 93"/>
    <property type="match status" value="1"/>
</dbReference>
<feature type="domain" description="CCDC93 coiled-coil" evidence="5">
    <location>
        <begin position="203"/>
        <end position="505"/>
    </location>
</feature>
<feature type="coiled-coil region" evidence="4">
    <location>
        <begin position="442"/>
        <end position="476"/>
    </location>
</feature>
<dbReference type="Proteomes" id="UP001627154">
    <property type="component" value="Unassembled WGS sequence"/>
</dbReference>
<evidence type="ECO:0000256" key="1">
    <source>
        <dbReference type="ARBA" id="ARBA00007219"/>
    </source>
</evidence>
<proteinExistence type="inferred from homology"/>
<dbReference type="EMBL" id="JBJJXI010000107">
    <property type="protein sequence ID" value="KAL3391990.1"/>
    <property type="molecule type" value="Genomic_DNA"/>
</dbReference>
<dbReference type="Pfam" id="PF21673">
    <property type="entry name" value="CCDC93_N"/>
    <property type="match status" value="1"/>
</dbReference>
<gene>
    <name evidence="7" type="ORF">TKK_013320</name>
</gene>
<evidence type="ECO:0000313" key="8">
    <source>
        <dbReference type="Proteomes" id="UP001627154"/>
    </source>
</evidence>
<dbReference type="Pfam" id="PF09762">
    <property type="entry name" value="CCDC93_CC"/>
    <property type="match status" value="1"/>
</dbReference>
<comment type="caution">
    <text evidence="7">The sequence shown here is derived from an EMBL/GenBank/DDBJ whole genome shotgun (WGS) entry which is preliminary data.</text>
</comment>
<name>A0ABD2WG14_9HYME</name>
<evidence type="ECO:0000256" key="3">
    <source>
        <dbReference type="ARBA" id="ARBA00023054"/>
    </source>
</evidence>
<evidence type="ECO:0000256" key="4">
    <source>
        <dbReference type="SAM" id="Coils"/>
    </source>
</evidence>
<evidence type="ECO:0000259" key="5">
    <source>
        <dbReference type="Pfam" id="PF09762"/>
    </source>
</evidence>
<evidence type="ECO:0000256" key="2">
    <source>
        <dbReference type="ARBA" id="ARBA00016765"/>
    </source>
</evidence>
<dbReference type="PANTHER" id="PTHR16441">
    <property type="entry name" value="FIDIPIDINE"/>
    <property type="match status" value="1"/>
</dbReference>
<dbReference type="InterPro" id="IPR048747">
    <property type="entry name" value="CCDC93_N"/>
</dbReference>
<comment type="similarity">
    <text evidence="1">Belongs to the CCDC93 family.</text>
</comment>
<protein>
    <recommendedName>
        <fullName evidence="2">Coiled-coil domain-containing protein 93</fullName>
    </recommendedName>
</protein>
<keyword evidence="3 4" id="KW-0175">Coiled coil</keyword>
<accession>A0ABD2WG14</accession>
<dbReference type="InterPro" id="IPR019159">
    <property type="entry name" value="CCDC93_CC"/>
</dbReference>
<dbReference type="InterPro" id="IPR039116">
    <property type="entry name" value="CCDC93"/>
</dbReference>
<feature type="coiled-coil region" evidence="4">
    <location>
        <begin position="222"/>
        <end position="263"/>
    </location>
</feature>
<dbReference type="AlphaFoldDB" id="A0ABD2WG14"/>
<sequence length="511" mass="60302">MLNGIKKKVFEDNAVPADVRNDEEQSVKLQQILELLTSAGYYRARIKGLADFDKIVGGMTWCIESCQFDVDVDLLFQENLIIGQKIALTEKIVAMLPKMNCPHRIEPHQIQGLDCIHIYPVMQWLVSESMKTRKEMAHYVQTFAVNQFNKNNYYFNKYLFDKDEQEESNIVKNVMLAKSSLNYDRSTVPSSPVYEVKETDKQYKLAFSPEKHITESPALQASKVLEKQKEILQNKVDSLTDDKNQLHNKFLEIKEKLSETRRRKLSLENIFEKMKETDSFTDVELLTKITELLMLLDKLKIQEKEFKDQCHVDLNYFEELVKEVQTKKPQEELDHDVKYEEQKQIIHQLRLKLAKRNRAVASLIRKIDDVPSRSELTQYQKRFMELYNQVSAKHKETKQYYTLYNTLDDTKLYYTKELSLLNSVQDNYKQAMSSSSSREQFIKQFELIVEGVRRNKEKLEKRRTEEICRRDALSRQLVTLMEQQRKYVAAVRQLTIECRNNELLLGRLRGS</sequence>
<keyword evidence="8" id="KW-1185">Reference proteome</keyword>
<feature type="domain" description="CCDC93 N-terminal" evidence="6">
    <location>
        <begin position="24"/>
        <end position="128"/>
    </location>
</feature>